<evidence type="ECO:0000313" key="3">
    <source>
        <dbReference type="Proteomes" id="UP001055172"/>
    </source>
</evidence>
<feature type="region of interest" description="Disordered" evidence="1">
    <location>
        <begin position="1"/>
        <end position="21"/>
    </location>
</feature>
<protein>
    <submittedName>
        <fullName evidence="2">Uncharacterized protein</fullName>
    </submittedName>
</protein>
<reference evidence="2 3" key="1">
    <citation type="submission" date="2021-07" db="EMBL/GenBank/DDBJ databases">
        <title>Genome data of Colletotrichum spaethianum.</title>
        <authorList>
            <person name="Utami Y.D."/>
            <person name="Hiruma K."/>
        </authorList>
    </citation>
    <scope>NUCLEOTIDE SEQUENCE [LARGE SCALE GENOMIC DNA]</scope>
    <source>
        <strain evidence="2 3">MAFF 242679</strain>
    </source>
</reference>
<proteinExistence type="predicted"/>
<keyword evidence="3" id="KW-1185">Reference proteome</keyword>
<dbReference type="Proteomes" id="UP001055172">
    <property type="component" value="Unassembled WGS sequence"/>
</dbReference>
<name>A0AA37GEV0_9PEZI</name>
<accession>A0AA37GEV0</accession>
<evidence type="ECO:0000256" key="1">
    <source>
        <dbReference type="SAM" id="MobiDB-lite"/>
    </source>
</evidence>
<dbReference type="AlphaFoldDB" id="A0AA37GEV0"/>
<organism evidence="2 3">
    <name type="scientific">Colletotrichum liriopes</name>
    <dbReference type="NCBI Taxonomy" id="708192"/>
    <lineage>
        <taxon>Eukaryota</taxon>
        <taxon>Fungi</taxon>
        <taxon>Dikarya</taxon>
        <taxon>Ascomycota</taxon>
        <taxon>Pezizomycotina</taxon>
        <taxon>Sordariomycetes</taxon>
        <taxon>Hypocreomycetidae</taxon>
        <taxon>Glomerellales</taxon>
        <taxon>Glomerellaceae</taxon>
        <taxon>Colletotrichum</taxon>
        <taxon>Colletotrichum spaethianum species complex</taxon>
    </lineage>
</organism>
<gene>
    <name evidence="2" type="ORF">ColLi_02188</name>
</gene>
<dbReference type="EMBL" id="BPPX01000004">
    <property type="protein sequence ID" value="GJC79350.1"/>
    <property type="molecule type" value="Genomic_DNA"/>
</dbReference>
<evidence type="ECO:0000313" key="2">
    <source>
        <dbReference type="EMBL" id="GJC79350.1"/>
    </source>
</evidence>
<comment type="caution">
    <text evidence="2">The sequence shown here is derived from an EMBL/GenBank/DDBJ whole genome shotgun (WGS) entry which is preliminary data.</text>
</comment>
<feature type="region of interest" description="Disordered" evidence="1">
    <location>
        <begin position="47"/>
        <end position="72"/>
    </location>
</feature>
<sequence length="135" mass="14042">MALVTSPGAHPQEPPAGVAPSVPWQPGGLFSRARACPPFCAAKRRCMAPTPAAARRPPPPSAQRQHSRHARSVLLAATVSPSQALPDVPTATFCCSVPGTRVARDRSEQAAGAFLGPVWLCDKLMVASVSPNTEA</sequence>